<dbReference type="OrthoDB" id="5621445at2"/>
<name>A0A8J2Z6I9_9GAMM</name>
<accession>A0A8J2Z6I9</accession>
<dbReference type="NCBIfam" id="NF041243">
    <property type="entry name" value="T6SS_IglJ"/>
    <property type="match status" value="1"/>
</dbReference>
<dbReference type="RefSeq" id="WP_117003883.1">
    <property type="nucleotide sequence ID" value="NZ_BMJS01000049.1"/>
</dbReference>
<dbReference type="AlphaFoldDB" id="A0A8J2Z6I9"/>
<gene>
    <name evidence="1" type="ORF">GCM10010995_25830</name>
</gene>
<reference evidence="1" key="2">
    <citation type="submission" date="2020-09" db="EMBL/GenBank/DDBJ databases">
        <authorList>
            <person name="Sun Q."/>
            <person name="Zhou Y."/>
        </authorList>
    </citation>
    <scope>NUCLEOTIDE SEQUENCE</scope>
    <source>
        <strain evidence="1">CGMCC 1.15758</strain>
    </source>
</reference>
<proteinExistence type="predicted"/>
<reference evidence="1" key="1">
    <citation type="journal article" date="2014" name="Int. J. Syst. Evol. Microbiol.">
        <title>Complete genome sequence of Corynebacterium casei LMG S-19264T (=DSM 44701T), isolated from a smear-ripened cheese.</title>
        <authorList>
            <consortium name="US DOE Joint Genome Institute (JGI-PGF)"/>
            <person name="Walter F."/>
            <person name="Albersmeier A."/>
            <person name="Kalinowski J."/>
            <person name="Ruckert C."/>
        </authorList>
    </citation>
    <scope>NUCLEOTIDE SEQUENCE</scope>
    <source>
        <strain evidence="1">CGMCC 1.15758</strain>
    </source>
</reference>
<sequence>MIKAFIDRYHRLKRSVNIAELLELIHYYNISAQHVCFVANFSITPSNHLIEDVYASDHDIFVMINLSKLTIFAGLQHYYSLADKNDQMQIINTLNQGTSLLLHHYFYGLYPEFNQIYDSSYQNGQALYYEHDTNSLSIATLVTSLQYELSEYCVSFSVQSNQCLQPLKPYYINQTSYLNACYLQGLKSTTKAFLKMVISVPRFNQHIIESIQKIISNNPYFQKMQHLVTIDLTIKLNEIDHKSFLPIACGQDTLNSLFRTQL</sequence>
<evidence type="ECO:0000313" key="2">
    <source>
        <dbReference type="Proteomes" id="UP000636949"/>
    </source>
</evidence>
<organism evidence="1 2">
    <name type="scientific">Cysteiniphilum litorale</name>
    <dbReference type="NCBI Taxonomy" id="2056700"/>
    <lineage>
        <taxon>Bacteria</taxon>
        <taxon>Pseudomonadati</taxon>
        <taxon>Pseudomonadota</taxon>
        <taxon>Gammaproteobacteria</taxon>
        <taxon>Thiotrichales</taxon>
        <taxon>Fastidiosibacteraceae</taxon>
        <taxon>Cysteiniphilum</taxon>
    </lineage>
</organism>
<dbReference type="Proteomes" id="UP000636949">
    <property type="component" value="Unassembled WGS sequence"/>
</dbReference>
<evidence type="ECO:0000313" key="1">
    <source>
        <dbReference type="EMBL" id="GGG07151.1"/>
    </source>
</evidence>
<keyword evidence="2" id="KW-1185">Reference proteome</keyword>
<comment type="caution">
    <text evidence="1">The sequence shown here is derived from an EMBL/GenBank/DDBJ whole genome shotgun (WGS) entry which is preliminary data.</text>
</comment>
<protein>
    <submittedName>
        <fullName evidence="1">Uncharacterized protein</fullName>
    </submittedName>
</protein>
<dbReference type="EMBL" id="BMJS01000049">
    <property type="protein sequence ID" value="GGG07151.1"/>
    <property type="molecule type" value="Genomic_DNA"/>
</dbReference>